<accession>A0AAX3WIC0</accession>
<dbReference type="RefSeq" id="WP_190274578.1">
    <property type="nucleotide sequence ID" value="NZ_CP073633.1"/>
</dbReference>
<dbReference type="AlphaFoldDB" id="A0AAX3WIC0"/>
<gene>
    <name evidence="1" type="ORF">KEC54_00340</name>
</gene>
<dbReference type="EMBL" id="CP073633">
    <property type="protein sequence ID" value="WHQ70173.1"/>
    <property type="molecule type" value="Genomic_DNA"/>
</dbReference>
<proteinExistence type="predicted"/>
<sequence length="54" mass="5846">MGFIETQSNGKQRALDANGRTIGFFDPQQGTTKDAAQRTIAQCNLLASLIFDAN</sequence>
<dbReference type="Proteomes" id="UP001223720">
    <property type="component" value="Chromosome"/>
</dbReference>
<protein>
    <submittedName>
        <fullName evidence="1">Uncharacterized protein</fullName>
    </submittedName>
</protein>
<name>A0AAX3WIC0_METEX</name>
<organism evidence="1 2">
    <name type="scientific">Methylorubrum extorquens</name>
    <name type="common">Methylobacterium dichloromethanicum</name>
    <name type="synonym">Methylobacterium extorquens</name>
    <dbReference type="NCBI Taxonomy" id="408"/>
    <lineage>
        <taxon>Bacteria</taxon>
        <taxon>Pseudomonadati</taxon>
        <taxon>Pseudomonadota</taxon>
        <taxon>Alphaproteobacteria</taxon>
        <taxon>Hyphomicrobiales</taxon>
        <taxon>Methylobacteriaceae</taxon>
        <taxon>Methylorubrum</taxon>
    </lineage>
</organism>
<evidence type="ECO:0000313" key="1">
    <source>
        <dbReference type="EMBL" id="WHQ70173.1"/>
    </source>
</evidence>
<reference evidence="1" key="1">
    <citation type="journal article" date="2022" name="Biotechnol. Bioprocess Eng.">
        <title>Pan-genome Analysis Reveals Comparative Genomic Features of Central Metabolic Pathways in Methylorubrum extorquens.</title>
        <authorList>
            <person name="Lee G.M."/>
            <person name="Scott-Nevros Z.K."/>
            <person name="Lee S.-M."/>
            <person name="Kim D."/>
        </authorList>
    </citation>
    <scope>NUCLEOTIDE SEQUENCE</scope>
    <source>
        <strain evidence="1">ATCC 55366</strain>
    </source>
</reference>
<evidence type="ECO:0000313" key="2">
    <source>
        <dbReference type="Proteomes" id="UP001223720"/>
    </source>
</evidence>